<dbReference type="InterPro" id="IPR043159">
    <property type="entry name" value="Lectin_gal-bd_sf"/>
</dbReference>
<dbReference type="Pfam" id="PF02140">
    <property type="entry name" value="SUEL_Lectin"/>
    <property type="match status" value="1"/>
</dbReference>
<proteinExistence type="predicted"/>
<accession>A0A6J8B4J1</accession>
<dbReference type="Gene3D" id="2.60.120.740">
    <property type="match status" value="1"/>
</dbReference>
<dbReference type="PANTHER" id="PTHR16897">
    <property type="entry name" value="OS10G0105400 PROTEIN"/>
    <property type="match status" value="1"/>
</dbReference>
<gene>
    <name evidence="2" type="ORF">MCOR_14582</name>
</gene>
<dbReference type="SUPFAM" id="SSF49265">
    <property type="entry name" value="Fibronectin type III"/>
    <property type="match status" value="1"/>
</dbReference>
<evidence type="ECO:0000313" key="2">
    <source>
        <dbReference type="EMBL" id="CAC5378371.1"/>
    </source>
</evidence>
<dbReference type="InterPro" id="IPR036116">
    <property type="entry name" value="FN3_sf"/>
</dbReference>
<name>A0A6J8B4J1_MYTCO</name>
<dbReference type="PROSITE" id="PS50228">
    <property type="entry name" value="SUEL_LECTIN"/>
    <property type="match status" value="1"/>
</dbReference>
<sequence>MGKTLTTRKICEGSEADLNCDCGRVFVTYAFYGTTPHNPCTNTGRHCGRDVTSSTRRECKNKPSCRVKALNGWYEDPCRDTVKYLLVSYNCVGGPSLPKPANCNDVVCQTSNSVMCSKCVDNELFKLVSGTCQRKCSWEDRWCWPGTCNGDLASGCTCSSGFRTDKDSTSAKCQPEIKPSIESCLTKAIAADGTEVVSNIGTSNCSEQKNFYGRNQVNHFLVDLNFKFTINVNKSARPPFVANELFGITDVDVVLETISVTGRKHLVGTTQIKNGKLSIPDPNYSAEKFEIPVQLNLTQGESLCLTYRAKGGGYLTSKNMTMTTPTVKQIPYEKTEKSRQLCYIYDREPPVFCPQSGNCPVEPVTLSKRLTTSSHITVFFRGWSDNGSSVLASGIESYAVSVYEVKEATPETLMRDNTAVAGPYNCSKDITEVDIQLPEKNPMLYAVLLEVKDKANNVGYARRFVLYDNSSYVVKNANIPFRVVSASNKTHFTWQVHHGSICYSWDNRFLNNRYKKSNPLRPIKSENSIPGVYDQISGLLPVKGTENVNGLINFYYALFRNDINVVASGKVMNFTSQSLCLKSSINDGDTFLLRLQARDIMNHTLNDSIQVHIDRSVPEIADIWLIRNGTKQLYVHHNSDLSTIYLEFKAFDLHSGIREIKWAFGIYENNTVLIEKAIAVEETNNSMYRTEETENTEKHNGNHNRRYFFTVTATNNAFLVAYDHIDILVDESPPEVGVVLEGPIGSPDIDYTNINEVTVHWHGFIDHESGIKFYRVAIGKDCINDLKDMVIGNINGSFVLETVHKSTKLVFPDGQGKYHVTVIAFNNAMSPSKIDCSDGITFDESVPEIVNVRMKHAQTVESIGCPQWRSMAHDGKFVKKTINENNAVSTFLCRTLKHYKLNYIYTPTDLFQITWNVREDHSQIAHAYVGFGKDKSSIDSPDLMDYTKTHHLESYIQHHPGLILGKKKMFVFIKVQNRAGLDQMIWFGPILADETPPVCHDIPMPVIGNGYVIAKWDKGNFYDTEQTEEIGSVMFRVGTSIGGTDVVPFTTSGLTDFVVVKNLDLQSGQVYYATVRAFDHLNRSVERQSEGVIYDNTPPSLGTTQVEGELTYVVKNHQISVQWFGIEDKESGIVQFEIGIGSTNHSADIVPFHKAETFAELNGDGRLVDGHRYYAIVKATNGAGLYSFSVSTPFLVDRTGPLKGHVMDISPANMQGETDVVSIQKGYNLLSVIDIDYQRNTTSISCKWRGFHDPHSQIESYHVGLGLTSGNDDIEPLTNIGLKNIKTWISNFVQGVRHYCILKACNGARLCSHSSSNGVLIDNSAPIPGLVVVGEPGIHSRYQSDNSSLHATWIGFKDPQSGIDHFEVCIGTRPLLCDIMNRWNVSLSSAFVKSQLELRNDVPMFVTVRACNKVKLCVERSSPSFEIDNTPPVLLTKPHIESVNVYTSDFRQIISDPSFFKILWRFEDNRSPIIRTTITISSKLDSHIPMSDTVLSNENVFTVKLVKDNHLRLGDIYAIKVTACNAALLCSTAHSVEVLLDYSPPQIGGFMPPLSWEVIPGTSNFIRFDLSWYGFSDVESKIKTYYISIGYDYSGIDIVDAYKVKPAHQDEGRMQHTTINIDTTNNLPEKLVFTIWAENYAGLSSSQSKITTDVVSFNRNFTKGNLVIQKHSCVAEYCNKDCTCAVVGQKCKSDSKSKCNIKTESNGNSSIRVRIIVQNTDIGISGSSSCLRSEWTENLNETIWRFEYTFGIQNMEPGNGIFNAVKENIWRDVGKETKAIHCLSPSSKLEHRTNYVAYVKAWYSFTLYKIFQSEPVQIDHTSPAIQKRYFVIDSISNCKEDVDYILSTDSVLSCWDGVFYDEESGIENFMVSVGTSPYADDVVRMHDVGHETRADWRGLSLEPGTRYFTTVRAINKIGLQTELSSDGFVIDDIAPIAGIVYNTGHHSDVIYQSINQTVQFSWHGFEDEHSFIDSYYVGFIVNGKSPLANDSVSFQKLDIHDHIVYDGNLNQGDTIAAMVKAIDKAGHESHIVTSLPLSIDNTPPQSFDCKHFEKIYEKHITGKYRWLEQITCHKNSVYKIKVSITDVTFDFKAFLTVDDMSMVLHFVRNSDGTLVTEYNFFSFETALKHFSLDIYGALKSTVMLISVSTCSAVYTEAQYIHTVIAQQISSDRISICVRAIDLDTGIKQVNIGIGSVNGGFELQTIKSAMSSSHRMHDIVEANLTHGFSESSCDIIGWTATSSLSESQSKDFRVQHGSRIFLQLRCINGVQLSRYAYSGPLVVSYNSPENIGSKIQFITDTGIKNVTGDQGILTFRWDYFNDLSGIESYSSRVSNNKTLVLDIQIPNKNYIRIKNLHSKNKEAYSVDVIGTNVGNISSNAKHASVRCEYTKPSLSGKGFDHGVNYMDWKEVFTSTDIVRSR</sequence>
<dbReference type="EMBL" id="CACVKT020002567">
    <property type="protein sequence ID" value="CAC5378371.1"/>
    <property type="molecule type" value="Genomic_DNA"/>
</dbReference>
<dbReference type="OrthoDB" id="6114161at2759"/>
<feature type="domain" description="SUEL-type lectin" evidence="1">
    <location>
        <begin position="10"/>
        <end position="92"/>
    </location>
</feature>
<protein>
    <recommendedName>
        <fullName evidence="1">SUEL-type lectin domain-containing protein</fullName>
    </recommendedName>
</protein>
<dbReference type="PANTHER" id="PTHR16897:SF2">
    <property type="entry name" value="OS03G0226600 PROTEIN"/>
    <property type="match status" value="1"/>
</dbReference>
<evidence type="ECO:0000313" key="3">
    <source>
        <dbReference type="Proteomes" id="UP000507470"/>
    </source>
</evidence>
<reference evidence="2 3" key="1">
    <citation type="submission" date="2020-06" db="EMBL/GenBank/DDBJ databases">
        <authorList>
            <person name="Li R."/>
            <person name="Bekaert M."/>
        </authorList>
    </citation>
    <scope>NUCLEOTIDE SEQUENCE [LARGE SCALE GENOMIC DNA]</scope>
    <source>
        <strain evidence="3">wild</strain>
    </source>
</reference>
<dbReference type="Proteomes" id="UP000507470">
    <property type="component" value="Unassembled WGS sequence"/>
</dbReference>
<evidence type="ECO:0000259" key="1">
    <source>
        <dbReference type="PROSITE" id="PS50228"/>
    </source>
</evidence>
<dbReference type="GO" id="GO:0030246">
    <property type="term" value="F:carbohydrate binding"/>
    <property type="evidence" value="ECO:0007669"/>
    <property type="project" value="InterPro"/>
</dbReference>
<organism evidence="2 3">
    <name type="scientific">Mytilus coruscus</name>
    <name type="common">Sea mussel</name>
    <dbReference type="NCBI Taxonomy" id="42192"/>
    <lineage>
        <taxon>Eukaryota</taxon>
        <taxon>Metazoa</taxon>
        <taxon>Spiralia</taxon>
        <taxon>Lophotrochozoa</taxon>
        <taxon>Mollusca</taxon>
        <taxon>Bivalvia</taxon>
        <taxon>Autobranchia</taxon>
        <taxon>Pteriomorphia</taxon>
        <taxon>Mytilida</taxon>
        <taxon>Mytiloidea</taxon>
        <taxon>Mytilidae</taxon>
        <taxon>Mytilinae</taxon>
        <taxon>Mytilus</taxon>
    </lineage>
</organism>
<dbReference type="InterPro" id="IPR000922">
    <property type="entry name" value="Lectin_gal-bd_dom"/>
</dbReference>
<keyword evidence="3" id="KW-1185">Reference proteome</keyword>